<keyword evidence="1" id="KW-0812">Transmembrane</keyword>
<feature type="transmembrane region" description="Helical" evidence="1">
    <location>
        <begin position="329"/>
        <end position="352"/>
    </location>
</feature>
<evidence type="ECO:0008006" key="4">
    <source>
        <dbReference type="Google" id="ProtNLM"/>
    </source>
</evidence>
<keyword evidence="3" id="KW-1185">Reference proteome</keyword>
<sequence length="403" mass="42984">MRVDRLTEGRLWALALSVLAYGAASAPAPPGIRPQELLVFAGIAVFVGITGPWRFFAGLEVARAPAPLAAGSAILVWLLWQGFVRGLWNGWGLTDMMRDIVPMLFLALPLLLAPILGRLTTDQADRLADAAAAAGVLFTVRWWYDTGMALSAVGTSALGEGRYYLLNSALVPFASVWLGLRSMRWLLASQPTAAERVQALLAAAGCLCCLLAQAATLHRAGLLLSLLALGLGMGRWLWRRPALFLTLFLLASASLIGVGARVAGVAALLADKTESVGLNNRVDELLAVLEQVGRHPVSFLIGDGWGALVPNPAVGWWRVSYTHSAASYFLLKLGALGLALILCLAGLLAGVLARAARDMPMLLLAASPSLLLGAFLHTSFKYLCFSLLLSLVTGRAYMSLYRR</sequence>
<protein>
    <recommendedName>
        <fullName evidence="4">O-antigen polymerase</fullName>
    </recommendedName>
</protein>
<proteinExistence type="predicted"/>
<reference evidence="2 3" key="1">
    <citation type="submission" date="2017-07" db="EMBL/GenBank/DDBJ databases">
        <title>Niveispirillum cyanobacteriorum sp. nov., isolated from cyanobacterial aggregates in a eutrophic lake.</title>
        <authorList>
            <person name="Cai H."/>
        </authorList>
    </citation>
    <scope>NUCLEOTIDE SEQUENCE [LARGE SCALE GENOMIC DNA]</scope>
    <source>
        <strain evidence="3">TH1-14</strain>
    </source>
</reference>
<evidence type="ECO:0000313" key="3">
    <source>
        <dbReference type="Proteomes" id="UP000216998"/>
    </source>
</evidence>
<dbReference type="Proteomes" id="UP000216998">
    <property type="component" value="Unassembled WGS sequence"/>
</dbReference>
<keyword evidence="1" id="KW-1133">Transmembrane helix</keyword>
<keyword evidence="1" id="KW-0472">Membrane</keyword>
<dbReference type="EMBL" id="NOXU01000022">
    <property type="protein sequence ID" value="OYQ36458.1"/>
    <property type="molecule type" value="Genomic_DNA"/>
</dbReference>
<feature type="transmembrane region" description="Helical" evidence="1">
    <location>
        <begin position="37"/>
        <end position="56"/>
    </location>
</feature>
<name>A0A255Z4P7_9PROT</name>
<organism evidence="2 3">
    <name type="scientific">Niveispirillum lacus</name>
    <dbReference type="NCBI Taxonomy" id="1981099"/>
    <lineage>
        <taxon>Bacteria</taxon>
        <taxon>Pseudomonadati</taxon>
        <taxon>Pseudomonadota</taxon>
        <taxon>Alphaproteobacteria</taxon>
        <taxon>Rhodospirillales</taxon>
        <taxon>Azospirillaceae</taxon>
        <taxon>Niveispirillum</taxon>
    </lineage>
</organism>
<feature type="transmembrane region" description="Helical" evidence="1">
    <location>
        <begin position="199"/>
        <end position="215"/>
    </location>
</feature>
<evidence type="ECO:0000313" key="2">
    <source>
        <dbReference type="EMBL" id="OYQ36458.1"/>
    </source>
</evidence>
<feature type="transmembrane region" description="Helical" evidence="1">
    <location>
        <begin position="245"/>
        <end position="270"/>
    </location>
</feature>
<feature type="transmembrane region" description="Helical" evidence="1">
    <location>
        <begin position="68"/>
        <end position="88"/>
    </location>
</feature>
<gene>
    <name evidence="2" type="ORF">CHU95_04335</name>
</gene>
<dbReference type="RefSeq" id="WP_094454085.1">
    <property type="nucleotide sequence ID" value="NZ_NOXU01000022.1"/>
</dbReference>
<feature type="transmembrane region" description="Helical" evidence="1">
    <location>
        <begin position="100"/>
        <end position="120"/>
    </location>
</feature>
<accession>A0A255Z4P7</accession>
<feature type="transmembrane region" description="Helical" evidence="1">
    <location>
        <begin position="164"/>
        <end position="187"/>
    </location>
</feature>
<dbReference type="AlphaFoldDB" id="A0A255Z4P7"/>
<evidence type="ECO:0000256" key="1">
    <source>
        <dbReference type="SAM" id="Phobius"/>
    </source>
</evidence>
<comment type="caution">
    <text evidence="2">The sequence shown here is derived from an EMBL/GenBank/DDBJ whole genome shotgun (WGS) entry which is preliminary data.</text>
</comment>
<dbReference type="OrthoDB" id="7300702at2"/>